<accession>A0A1I2F3T2</accession>
<evidence type="ECO:0000313" key="2">
    <source>
        <dbReference type="Proteomes" id="UP000198520"/>
    </source>
</evidence>
<organism evidence="1 2">
    <name type="scientific">Flavimobilis marinus</name>
    <dbReference type="NCBI Taxonomy" id="285351"/>
    <lineage>
        <taxon>Bacteria</taxon>
        <taxon>Bacillati</taxon>
        <taxon>Actinomycetota</taxon>
        <taxon>Actinomycetes</taxon>
        <taxon>Micrococcales</taxon>
        <taxon>Jonesiaceae</taxon>
        <taxon>Flavimobilis</taxon>
    </lineage>
</organism>
<dbReference type="GO" id="GO:0030638">
    <property type="term" value="P:polyketide metabolic process"/>
    <property type="evidence" value="ECO:0007669"/>
    <property type="project" value="InterPro"/>
</dbReference>
<keyword evidence="2" id="KW-1185">Reference proteome</keyword>
<dbReference type="SUPFAM" id="SSF54427">
    <property type="entry name" value="NTF2-like"/>
    <property type="match status" value="1"/>
</dbReference>
<protein>
    <submittedName>
        <fullName evidence="1">SnoaL-like polyketide cyclase</fullName>
    </submittedName>
</protein>
<gene>
    <name evidence="1" type="ORF">SAMN04488035_1071</name>
</gene>
<dbReference type="STRING" id="285351.SAMN04488035_1071"/>
<name>A0A1I2F3T2_9MICO</name>
<dbReference type="Pfam" id="PF07366">
    <property type="entry name" value="SnoaL"/>
    <property type="match status" value="1"/>
</dbReference>
<dbReference type="Proteomes" id="UP000198520">
    <property type="component" value="Unassembled WGS sequence"/>
</dbReference>
<dbReference type="AlphaFoldDB" id="A0A1I2F3T2"/>
<evidence type="ECO:0000313" key="1">
    <source>
        <dbReference type="EMBL" id="SFE99171.1"/>
    </source>
</evidence>
<dbReference type="InterPro" id="IPR032710">
    <property type="entry name" value="NTF2-like_dom_sf"/>
</dbReference>
<proteinExistence type="predicted"/>
<dbReference type="InterPro" id="IPR009959">
    <property type="entry name" value="Cyclase_SnoaL-like"/>
</dbReference>
<dbReference type="Gene3D" id="3.10.450.50">
    <property type="match status" value="1"/>
</dbReference>
<dbReference type="RefSeq" id="WP_093375921.1">
    <property type="nucleotide sequence ID" value="NZ_BNAN01000002.1"/>
</dbReference>
<reference evidence="2" key="1">
    <citation type="submission" date="2016-10" db="EMBL/GenBank/DDBJ databases">
        <authorList>
            <person name="Varghese N."/>
            <person name="Submissions S."/>
        </authorList>
    </citation>
    <scope>NUCLEOTIDE SEQUENCE [LARGE SCALE GENOMIC DNA]</scope>
    <source>
        <strain evidence="2">DSM 19083</strain>
    </source>
</reference>
<dbReference type="EMBL" id="FONZ01000002">
    <property type="protein sequence ID" value="SFE99171.1"/>
    <property type="molecule type" value="Genomic_DNA"/>
</dbReference>
<dbReference type="OrthoDB" id="9182871at2"/>
<sequence length="138" mass="15436">MSRSPVAVVQEFLEIVRSGVDPAHASHLMTSSVRAHQVQAENPTTIARTPEEYAEHVRQMMEAYGAFDLRIDELFGSGDKVYARWTQHGRHLGDVDGAAPTGKPIVEVASCVYRVAESRIAEYWIQIDRWGLQAQLTD</sequence>